<dbReference type="InterPro" id="IPR050833">
    <property type="entry name" value="Poly_Biosynth_Transport"/>
</dbReference>
<dbReference type="Pfam" id="PF01943">
    <property type="entry name" value="Polysacc_synt"/>
    <property type="match status" value="1"/>
</dbReference>
<feature type="transmembrane region" description="Helical" evidence="6">
    <location>
        <begin position="420"/>
        <end position="438"/>
    </location>
</feature>
<feature type="transmembrane region" description="Helical" evidence="6">
    <location>
        <begin position="361"/>
        <end position="383"/>
    </location>
</feature>
<feature type="transmembrane region" description="Helical" evidence="6">
    <location>
        <begin position="125"/>
        <end position="144"/>
    </location>
</feature>
<feature type="transmembrane region" description="Helical" evidence="6">
    <location>
        <begin position="450"/>
        <end position="469"/>
    </location>
</feature>
<name>A0ABW8RTJ8_9BACT</name>
<keyword evidence="2" id="KW-1003">Cell membrane</keyword>
<evidence type="ECO:0000256" key="4">
    <source>
        <dbReference type="ARBA" id="ARBA00022989"/>
    </source>
</evidence>
<feature type="transmembrane region" description="Helical" evidence="6">
    <location>
        <begin position="389"/>
        <end position="408"/>
    </location>
</feature>
<dbReference type="PANTHER" id="PTHR30250">
    <property type="entry name" value="PST FAMILY PREDICTED COLANIC ACID TRANSPORTER"/>
    <property type="match status" value="1"/>
</dbReference>
<comment type="subcellular location">
    <subcellularLocation>
        <location evidence="1">Cell membrane</location>
        <topology evidence="1">Multi-pass membrane protein</topology>
    </subcellularLocation>
</comment>
<dbReference type="EMBL" id="JBEWZH010000004">
    <property type="protein sequence ID" value="MFL0162059.1"/>
    <property type="molecule type" value="Genomic_DNA"/>
</dbReference>
<evidence type="ECO:0000313" key="8">
    <source>
        <dbReference type="Proteomes" id="UP001623558"/>
    </source>
</evidence>
<evidence type="ECO:0000256" key="3">
    <source>
        <dbReference type="ARBA" id="ARBA00022692"/>
    </source>
</evidence>
<feature type="transmembrane region" description="Helical" evidence="6">
    <location>
        <begin position="84"/>
        <end position="105"/>
    </location>
</feature>
<dbReference type="Proteomes" id="UP001623558">
    <property type="component" value="Unassembled WGS sequence"/>
</dbReference>
<feature type="transmembrane region" description="Helical" evidence="6">
    <location>
        <begin position="295"/>
        <end position="317"/>
    </location>
</feature>
<dbReference type="RefSeq" id="WP_406750760.1">
    <property type="nucleotide sequence ID" value="NZ_JBEWZH010000004.1"/>
</dbReference>
<keyword evidence="8" id="KW-1185">Reference proteome</keyword>
<organism evidence="7 8">
    <name type="scientific">Aquirufa salirivi</name>
    <dbReference type="NCBI Taxonomy" id="3104729"/>
    <lineage>
        <taxon>Bacteria</taxon>
        <taxon>Pseudomonadati</taxon>
        <taxon>Bacteroidota</taxon>
        <taxon>Cytophagia</taxon>
        <taxon>Cytophagales</taxon>
        <taxon>Flectobacillaceae</taxon>
        <taxon>Aquirufa</taxon>
    </lineage>
</organism>
<comment type="caution">
    <text evidence="7">The sequence shown here is derived from an EMBL/GenBank/DDBJ whole genome shotgun (WGS) entry which is preliminary data.</text>
</comment>
<evidence type="ECO:0000256" key="1">
    <source>
        <dbReference type="ARBA" id="ARBA00004651"/>
    </source>
</evidence>
<feature type="transmembrane region" description="Helical" evidence="6">
    <location>
        <begin position="43"/>
        <end position="64"/>
    </location>
</feature>
<keyword evidence="3 6" id="KW-0812">Transmembrane</keyword>
<proteinExistence type="predicted"/>
<feature type="transmembrane region" description="Helical" evidence="6">
    <location>
        <begin position="14"/>
        <end position="37"/>
    </location>
</feature>
<protein>
    <submittedName>
        <fullName evidence="7">Oligosaccharide flippase family protein</fullName>
    </submittedName>
</protein>
<evidence type="ECO:0000256" key="6">
    <source>
        <dbReference type="SAM" id="Phobius"/>
    </source>
</evidence>
<evidence type="ECO:0000313" key="7">
    <source>
        <dbReference type="EMBL" id="MFL0162059.1"/>
    </source>
</evidence>
<sequence>MTESSKEKQLKNGFIYMLPVLVGNAIPILTLPIFSRILTVEEFGVFALSQVYAIFINGISNFGLTIGYERNFYENEEKEKRAGLLFSTLLFVISTFAFFAILTFIFKEPLSKLIIGSEKYSYILFWSYCSTGMTSLKAFFLIYLKNTENAKAHVWYTIDENLIGVVLSLFLVAYLKLGVIGLIWGPLISSALVFIVLSIRFLKELPLVFNKQLLKESLMISLPLTPRIFFGVIGNQFDKYLIGLLSSVGGAGIYNLGQKIANIVFTFMTAVQNVFAPQVYKRMFEMDKEAGGRSIGAYLTPFIYLSISGALIVSLFSEEIIMLLTPKSYHEAIEIVSILSMLFATYFFGKQPQLIYAKKTSITSWLTLVSIVLNILINIPFIYLWGMLGAAYGTLLAGLISGVISFVISQRFYEIKWEYSKVITIYFTYFLFTFITIFLRKYQFHFEIRFLMKLFFVGLFVIIGIKYHYISKHNFGIVKGLLNPRWKTS</sequence>
<feature type="transmembrane region" description="Helical" evidence="6">
    <location>
        <begin position="329"/>
        <end position="349"/>
    </location>
</feature>
<keyword evidence="4 6" id="KW-1133">Transmembrane helix</keyword>
<gene>
    <name evidence="7" type="ORF">U0R11_06615</name>
</gene>
<feature type="transmembrane region" description="Helical" evidence="6">
    <location>
        <begin position="181"/>
        <end position="201"/>
    </location>
</feature>
<reference evidence="7 8" key="1">
    <citation type="submission" date="2024-07" db="EMBL/GenBank/DDBJ databases">
        <authorList>
            <person name="Pitt A."/>
            <person name="Hahn M.W."/>
        </authorList>
    </citation>
    <scope>NUCLEOTIDE SEQUENCE [LARGE SCALE GENOMIC DNA]</scope>
    <source>
        <strain evidence="7 8">1-SAACH-A3</strain>
    </source>
</reference>
<keyword evidence="5 6" id="KW-0472">Membrane</keyword>
<feature type="transmembrane region" description="Helical" evidence="6">
    <location>
        <begin position="156"/>
        <end position="175"/>
    </location>
</feature>
<evidence type="ECO:0000256" key="5">
    <source>
        <dbReference type="ARBA" id="ARBA00023136"/>
    </source>
</evidence>
<dbReference type="PANTHER" id="PTHR30250:SF11">
    <property type="entry name" value="O-ANTIGEN TRANSPORTER-RELATED"/>
    <property type="match status" value="1"/>
</dbReference>
<dbReference type="InterPro" id="IPR002797">
    <property type="entry name" value="Polysacc_synth"/>
</dbReference>
<accession>A0ABW8RTJ8</accession>
<evidence type="ECO:0000256" key="2">
    <source>
        <dbReference type="ARBA" id="ARBA00022475"/>
    </source>
</evidence>